<dbReference type="Proteomes" id="UP000593566">
    <property type="component" value="Unassembled WGS sequence"/>
</dbReference>
<comment type="caution">
    <text evidence="2">The sequence shown here is derived from an EMBL/GenBank/DDBJ whole genome shotgun (WGS) entry which is preliminary data.</text>
</comment>
<feature type="region of interest" description="Disordered" evidence="1">
    <location>
        <begin position="184"/>
        <end position="211"/>
    </location>
</feature>
<dbReference type="GeneID" id="59332540"/>
<gene>
    <name evidence="2" type="ORF">HO133_004131</name>
</gene>
<feature type="compositionally biased region" description="Low complexity" evidence="1">
    <location>
        <begin position="16"/>
        <end position="28"/>
    </location>
</feature>
<keyword evidence="3" id="KW-1185">Reference proteome</keyword>
<name>A0A8H6CA05_9LECA</name>
<evidence type="ECO:0000256" key="1">
    <source>
        <dbReference type="SAM" id="MobiDB-lite"/>
    </source>
</evidence>
<protein>
    <submittedName>
        <fullName evidence="2">Uncharacterized protein</fullName>
    </submittedName>
</protein>
<feature type="region of interest" description="Disordered" evidence="1">
    <location>
        <begin position="1"/>
        <end position="28"/>
    </location>
</feature>
<dbReference type="EMBL" id="JACCJB010000019">
    <property type="protein sequence ID" value="KAF6219662.1"/>
    <property type="molecule type" value="Genomic_DNA"/>
</dbReference>
<dbReference type="AlphaFoldDB" id="A0A8H6CA05"/>
<accession>A0A8H6CA05</accession>
<dbReference type="RefSeq" id="XP_037149097.1">
    <property type="nucleotide sequence ID" value="XM_037295050.1"/>
</dbReference>
<evidence type="ECO:0000313" key="2">
    <source>
        <dbReference type="EMBL" id="KAF6219662.1"/>
    </source>
</evidence>
<evidence type="ECO:0000313" key="3">
    <source>
        <dbReference type="Proteomes" id="UP000593566"/>
    </source>
</evidence>
<organism evidence="2 3">
    <name type="scientific">Letharia lupina</name>
    <dbReference type="NCBI Taxonomy" id="560253"/>
    <lineage>
        <taxon>Eukaryota</taxon>
        <taxon>Fungi</taxon>
        <taxon>Dikarya</taxon>
        <taxon>Ascomycota</taxon>
        <taxon>Pezizomycotina</taxon>
        <taxon>Lecanoromycetes</taxon>
        <taxon>OSLEUM clade</taxon>
        <taxon>Lecanoromycetidae</taxon>
        <taxon>Lecanorales</taxon>
        <taxon>Lecanorineae</taxon>
        <taxon>Parmeliaceae</taxon>
        <taxon>Letharia</taxon>
    </lineage>
</organism>
<reference evidence="2 3" key="1">
    <citation type="journal article" date="2020" name="Genomics">
        <title>Complete, high-quality genomes from long-read metagenomic sequencing of two wolf lichen thalli reveals enigmatic genome architecture.</title>
        <authorList>
            <person name="McKenzie S.K."/>
            <person name="Walston R.F."/>
            <person name="Allen J.L."/>
        </authorList>
    </citation>
    <scope>NUCLEOTIDE SEQUENCE [LARGE SCALE GENOMIC DNA]</scope>
    <source>
        <strain evidence="2">WasteWater1</strain>
    </source>
</reference>
<proteinExistence type="predicted"/>
<sequence length="359" mass="40120">MYRQPVPITWDKGQGSSAPSSNESSNANTQIPFAKPVAESPSWLDWSRHPTLPQVIALKHHFMRALPIELVDIILSLANYWPHVSISSSVPRTVKGHSTHISPPPNSRAFLDPLLRSPPLGLSPDISQPWLPPKTKHPARMLSVEVTARRGTPAQRVPQCPLFLRPSHTWLEIGVVDPSIPLPQPCSLSPSKAKREEQVSPLRPQKREGGENRELNWPCDVASLAWLKQQASRVSGCLTLKLYVNDNLEGQSAKTTAIYRFDDDKNCAHSDELGSSWDRWALTSGNLREVQRQEFAKVMKDLDVVDRRDRAEFVRGLQVGDEVGVWPRVTNHGWINGSDTGSDTVTVIEGVRVTVFWEV</sequence>